<proteinExistence type="predicted"/>
<organism evidence="1 2">
    <name type="scientific">Undibacterium umbellatum</name>
    <dbReference type="NCBI Taxonomy" id="2762300"/>
    <lineage>
        <taxon>Bacteria</taxon>
        <taxon>Pseudomonadati</taxon>
        <taxon>Pseudomonadota</taxon>
        <taxon>Betaproteobacteria</taxon>
        <taxon>Burkholderiales</taxon>
        <taxon>Oxalobacteraceae</taxon>
        <taxon>Undibacterium</taxon>
    </lineage>
</organism>
<dbReference type="EMBL" id="JACOFX010000004">
    <property type="protein sequence ID" value="MBC3907930.1"/>
    <property type="molecule type" value="Genomic_DNA"/>
</dbReference>
<dbReference type="RefSeq" id="WP_222616485.1">
    <property type="nucleotide sequence ID" value="NZ_JACOFX010000004.1"/>
</dbReference>
<evidence type="ECO:0000313" key="2">
    <source>
        <dbReference type="Proteomes" id="UP000646911"/>
    </source>
</evidence>
<name>A0ABR6Z9C0_9BURK</name>
<comment type="caution">
    <text evidence="1">The sequence shown here is derived from an EMBL/GenBank/DDBJ whole genome shotgun (WGS) entry which is preliminary data.</text>
</comment>
<reference evidence="1 2" key="1">
    <citation type="submission" date="2020-08" db="EMBL/GenBank/DDBJ databases">
        <title>Novel species isolated from subtropical streams in China.</title>
        <authorList>
            <person name="Lu H."/>
        </authorList>
    </citation>
    <scope>NUCLEOTIDE SEQUENCE [LARGE SCALE GENOMIC DNA]</scope>
    <source>
        <strain evidence="1 2">NL8W</strain>
    </source>
</reference>
<keyword evidence="2" id="KW-1185">Reference proteome</keyword>
<sequence>MAAISMPCLESVVSQSALPISLAACNKLSQARAGLDSRAWSCLPFTINNVLEMLPDNRRVAYLHSGQEDVDDLISDLQAALQQIAY</sequence>
<accession>A0ABR6Z9C0</accession>
<dbReference type="Proteomes" id="UP000646911">
    <property type="component" value="Unassembled WGS sequence"/>
</dbReference>
<evidence type="ECO:0000313" key="1">
    <source>
        <dbReference type="EMBL" id="MBC3907930.1"/>
    </source>
</evidence>
<protein>
    <submittedName>
        <fullName evidence="1">Uncharacterized protein</fullName>
    </submittedName>
</protein>
<gene>
    <name evidence="1" type="ORF">H8L47_10155</name>
</gene>